<evidence type="ECO:0000313" key="3">
    <source>
        <dbReference type="Proteomes" id="UP001162131"/>
    </source>
</evidence>
<accession>A0AAU9I948</accession>
<gene>
    <name evidence="2" type="ORF">BSTOLATCC_MIC1320</name>
</gene>
<feature type="transmembrane region" description="Helical" evidence="1">
    <location>
        <begin position="34"/>
        <end position="51"/>
    </location>
</feature>
<dbReference type="EMBL" id="CAJZBQ010000002">
    <property type="protein sequence ID" value="CAG9310475.1"/>
    <property type="molecule type" value="Genomic_DNA"/>
</dbReference>
<dbReference type="Proteomes" id="UP001162131">
    <property type="component" value="Unassembled WGS sequence"/>
</dbReference>
<evidence type="ECO:0000313" key="2">
    <source>
        <dbReference type="EMBL" id="CAG9310475.1"/>
    </source>
</evidence>
<keyword evidence="3" id="KW-1185">Reference proteome</keyword>
<organism evidence="2 3">
    <name type="scientific">Blepharisma stoltei</name>
    <dbReference type="NCBI Taxonomy" id="1481888"/>
    <lineage>
        <taxon>Eukaryota</taxon>
        <taxon>Sar</taxon>
        <taxon>Alveolata</taxon>
        <taxon>Ciliophora</taxon>
        <taxon>Postciliodesmatophora</taxon>
        <taxon>Heterotrichea</taxon>
        <taxon>Heterotrichida</taxon>
        <taxon>Blepharismidae</taxon>
        <taxon>Blepharisma</taxon>
    </lineage>
</organism>
<feature type="transmembrane region" description="Helical" evidence="1">
    <location>
        <begin position="6"/>
        <end position="22"/>
    </location>
</feature>
<feature type="transmembrane region" description="Helical" evidence="1">
    <location>
        <begin position="153"/>
        <end position="182"/>
    </location>
</feature>
<comment type="caution">
    <text evidence="2">The sequence shown here is derived from an EMBL/GenBank/DDBJ whole genome shotgun (WGS) entry which is preliminary data.</text>
</comment>
<feature type="transmembrane region" description="Helical" evidence="1">
    <location>
        <begin position="93"/>
        <end position="112"/>
    </location>
</feature>
<feature type="transmembrane region" description="Helical" evidence="1">
    <location>
        <begin position="267"/>
        <end position="289"/>
    </location>
</feature>
<name>A0AAU9I948_9CILI</name>
<sequence length="292" mass="34379">MIISGLFLFLTIANFFILKKYFKKVKIRQSSYQFLIMFLTNYFSLLYFATIDEWLTSSFKACGMEELIPSILISITSWFTSANPSFSSQSFSHPYYILFIAYNFGFSLAVYATKKLGNHNLAILLWLSLCVISLLADLSCITDSLLISNSLFWLIFAFLKYIVASLAIQFFHFYNFTIMYQWHEFGKNFDVKSKTSKNAEINFLKLIEILIVLLSFFIATSWTLETVETMWPNIWIFREGYYFLVSRSIARLLKDFDGKIWDRRECWLSFCNQIGIYTYLKILCLIYTLKIN</sequence>
<proteinExistence type="predicted"/>
<keyword evidence="1" id="KW-0472">Membrane</keyword>
<protein>
    <submittedName>
        <fullName evidence="2">Uncharacterized protein</fullName>
    </submittedName>
</protein>
<keyword evidence="1" id="KW-1133">Transmembrane helix</keyword>
<keyword evidence="1" id="KW-0812">Transmembrane</keyword>
<reference evidence="2" key="1">
    <citation type="submission" date="2021-09" db="EMBL/GenBank/DDBJ databases">
        <authorList>
            <consortium name="AG Swart"/>
            <person name="Singh M."/>
            <person name="Singh A."/>
            <person name="Seah K."/>
            <person name="Emmerich C."/>
        </authorList>
    </citation>
    <scope>NUCLEOTIDE SEQUENCE</scope>
    <source>
        <strain evidence="2">ATCC30299</strain>
    </source>
</reference>
<evidence type="ECO:0000256" key="1">
    <source>
        <dbReference type="SAM" id="Phobius"/>
    </source>
</evidence>
<feature type="transmembrane region" description="Helical" evidence="1">
    <location>
        <begin position="124"/>
        <end position="147"/>
    </location>
</feature>
<feature type="transmembrane region" description="Helical" evidence="1">
    <location>
        <begin position="203"/>
        <end position="224"/>
    </location>
</feature>
<dbReference type="AlphaFoldDB" id="A0AAU9I948"/>